<comment type="caution">
    <text evidence="1">The sequence shown here is derived from an EMBL/GenBank/DDBJ whole genome shotgun (WGS) entry which is preliminary data.</text>
</comment>
<sequence length="609" mass="69302">MRRAIAAGALCAAGCLRAPWLGLSPIRPALYSTAGGGGGAAGSDGPPDDENACAAIDRNGLLEAPNTPRFALYTAIHRFDAEGVWGRFNELARGRDWHKVKEYDVCRTLQTFNNQYAYERCPESLARGGAVIEISERRGMRFTTAFFYNECIRLYIAKERRDLAQTIKQRMESGHYGPDIQPDIYTYAAFFSDPHVESRDDLMRMVDAYDEMIGRGMLPNELVLKPLLRAARKVGELPLLKGLLEEREMAETPRMLGTTAARLASNRAQSHIAIDSLKPALAQLHRLLMCQIPKDMRPIPGIHGAISGEIQIPLEYSRTRQAFFIYLRSLYESIIRVNLRRRDAPHAHEMLEDMRRNCYLPPTKPVYDLFIRYHAKRKNISRLREIHDMMLQDGVPLDEDAYTRLMISCMFTPRWRLLATLTARASRSHAADTPPAAAAAAAAAETEIDTGISDSRREQQPLPQQPDLATTPDTAVSAQCVDDLVYYPRDCIRFFEDMLLDYRVAPNNIRDEGFRPNVHITNAVMRAYLMIEKPVLALREFFRYRYHMNQQYPHRPPPDVISNQKTVAHVFRMALDAAEATGDSRIKDRIYQNMLHWETNLPPEPVGRR</sequence>
<dbReference type="EMBL" id="JANBUJ010000750">
    <property type="protein sequence ID" value="KAJ2770342.1"/>
    <property type="molecule type" value="Genomic_DNA"/>
</dbReference>
<accession>A0ACC1JZ09</accession>
<proteinExistence type="predicted"/>
<evidence type="ECO:0000313" key="2">
    <source>
        <dbReference type="Proteomes" id="UP001140234"/>
    </source>
</evidence>
<protein>
    <submittedName>
        <fullName evidence="1">Uncharacterized protein</fullName>
    </submittedName>
</protein>
<dbReference type="Proteomes" id="UP001140234">
    <property type="component" value="Unassembled WGS sequence"/>
</dbReference>
<evidence type="ECO:0000313" key="1">
    <source>
        <dbReference type="EMBL" id="KAJ2770342.1"/>
    </source>
</evidence>
<organism evidence="1 2">
    <name type="scientific">Coemansia nantahalensis</name>
    <dbReference type="NCBI Taxonomy" id="2789366"/>
    <lineage>
        <taxon>Eukaryota</taxon>
        <taxon>Fungi</taxon>
        <taxon>Fungi incertae sedis</taxon>
        <taxon>Zoopagomycota</taxon>
        <taxon>Kickxellomycotina</taxon>
        <taxon>Kickxellomycetes</taxon>
        <taxon>Kickxellales</taxon>
        <taxon>Kickxellaceae</taxon>
        <taxon>Coemansia</taxon>
    </lineage>
</organism>
<gene>
    <name evidence="1" type="ORF">IWQ57_002707</name>
</gene>
<reference evidence="1" key="1">
    <citation type="submission" date="2022-07" db="EMBL/GenBank/DDBJ databases">
        <title>Phylogenomic reconstructions and comparative analyses of Kickxellomycotina fungi.</title>
        <authorList>
            <person name="Reynolds N.K."/>
            <person name="Stajich J.E."/>
            <person name="Barry K."/>
            <person name="Grigoriev I.V."/>
            <person name="Crous P."/>
            <person name="Smith M.E."/>
        </authorList>
    </citation>
    <scope>NUCLEOTIDE SEQUENCE</scope>
    <source>
        <strain evidence="1">CBS 109366</strain>
    </source>
</reference>
<name>A0ACC1JZ09_9FUNG</name>
<keyword evidence="2" id="KW-1185">Reference proteome</keyword>